<dbReference type="AlphaFoldDB" id="A0ABD2J1V3"/>
<dbReference type="SMART" id="SM00028">
    <property type="entry name" value="TPR"/>
    <property type="match status" value="2"/>
</dbReference>
<evidence type="ECO:0000313" key="10">
    <source>
        <dbReference type="EMBL" id="KAL3086054.1"/>
    </source>
</evidence>
<dbReference type="SUPFAM" id="SSF48452">
    <property type="entry name" value="TPR-like"/>
    <property type="match status" value="2"/>
</dbReference>
<dbReference type="Proteomes" id="UP001620626">
    <property type="component" value="Unassembled WGS sequence"/>
</dbReference>
<evidence type="ECO:0000256" key="3">
    <source>
        <dbReference type="ARBA" id="ARBA00022737"/>
    </source>
</evidence>
<dbReference type="InterPro" id="IPR011990">
    <property type="entry name" value="TPR-like_helical_dom_sf"/>
</dbReference>
<evidence type="ECO:0000256" key="1">
    <source>
        <dbReference type="ARBA" id="ARBA00004138"/>
    </source>
</evidence>
<keyword evidence="11" id="KW-1185">Reference proteome</keyword>
<keyword evidence="4 9" id="KW-0970">Cilium biogenesis/degradation</keyword>
<dbReference type="InterPro" id="IPR019734">
    <property type="entry name" value="TPR_rpt"/>
</dbReference>
<organism evidence="10 11">
    <name type="scientific">Heterodera trifolii</name>
    <dbReference type="NCBI Taxonomy" id="157864"/>
    <lineage>
        <taxon>Eukaryota</taxon>
        <taxon>Metazoa</taxon>
        <taxon>Ecdysozoa</taxon>
        <taxon>Nematoda</taxon>
        <taxon>Chromadorea</taxon>
        <taxon>Rhabditida</taxon>
        <taxon>Tylenchina</taxon>
        <taxon>Tylenchomorpha</taxon>
        <taxon>Tylenchoidea</taxon>
        <taxon>Heteroderidae</taxon>
        <taxon>Heteroderinae</taxon>
        <taxon>Heterodera</taxon>
    </lineage>
</organism>
<comment type="function">
    <text evidence="9">Required for polyglutamylation of axonemal tubulin. Plays a role in anterograde intraflagellar transport (IFT), the process by which cilia precursors are transported from the base of the cilium to the site of their incorporation at the tip.</text>
</comment>
<dbReference type="GO" id="GO:0005879">
    <property type="term" value="C:axonemal microtubule"/>
    <property type="evidence" value="ECO:0007669"/>
    <property type="project" value="UniProtKB-UniRule"/>
</dbReference>
<dbReference type="GO" id="GO:0042073">
    <property type="term" value="P:intraciliary transport"/>
    <property type="evidence" value="ECO:0007669"/>
    <property type="project" value="UniProtKB-UniRule"/>
</dbReference>
<evidence type="ECO:0000256" key="6">
    <source>
        <dbReference type="ARBA" id="ARBA00023069"/>
    </source>
</evidence>
<evidence type="ECO:0000256" key="5">
    <source>
        <dbReference type="ARBA" id="ARBA00022803"/>
    </source>
</evidence>
<evidence type="ECO:0000313" key="11">
    <source>
        <dbReference type="Proteomes" id="UP001620626"/>
    </source>
</evidence>
<evidence type="ECO:0000256" key="8">
    <source>
        <dbReference type="PROSITE-ProRule" id="PRU00339"/>
    </source>
</evidence>
<evidence type="ECO:0000256" key="7">
    <source>
        <dbReference type="ARBA" id="ARBA00023273"/>
    </source>
</evidence>
<comment type="caution">
    <text evidence="10">The sequence shown here is derived from an EMBL/GenBank/DDBJ whole genome shotgun (WGS) entry which is preliminary data.</text>
</comment>
<dbReference type="InterPro" id="IPR039941">
    <property type="entry name" value="TT30"/>
</dbReference>
<comment type="similarity">
    <text evidence="2 9">Belongs to the TTC30/dfy-1/fleer family.</text>
</comment>
<dbReference type="PANTHER" id="PTHR20931">
    <property type="entry name" value="TETRATRICOPEPTIDE REPEAT PROTEIN 30"/>
    <property type="match status" value="1"/>
</dbReference>
<gene>
    <name evidence="10" type="ORF">niasHT_030478</name>
</gene>
<evidence type="ECO:0000256" key="2">
    <source>
        <dbReference type="ARBA" id="ARBA00009522"/>
    </source>
</evidence>
<comment type="subcellular location">
    <subcellularLocation>
        <location evidence="1 9">Cell projection</location>
        <location evidence="1 9">Cilium</location>
    </subcellularLocation>
</comment>
<reference evidence="10 11" key="1">
    <citation type="submission" date="2024-10" db="EMBL/GenBank/DDBJ databases">
        <authorList>
            <person name="Kim D."/>
        </authorList>
    </citation>
    <scope>NUCLEOTIDE SEQUENCE [LARGE SCALE GENOMIC DNA]</scope>
    <source>
        <strain evidence="10">BH-2024</strain>
    </source>
</reference>
<keyword evidence="3" id="KW-0677">Repeat</keyword>
<dbReference type="Gene3D" id="1.25.40.10">
    <property type="entry name" value="Tetratricopeptide repeat domain"/>
    <property type="match status" value="2"/>
</dbReference>
<keyword evidence="5 8" id="KW-0802">TPR repeat</keyword>
<evidence type="ECO:0000256" key="9">
    <source>
        <dbReference type="RuleBase" id="RU367070"/>
    </source>
</evidence>
<feature type="repeat" description="TPR" evidence="8">
    <location>
        <begin position="42"/>
        <end position="75"/>
    </location>
</feature>
<evidence type="ECO:0000256" key="4">
    <source>
        <dbReference type="ARBA" id="ARBA00022794"/>
    </source>
</evidence>
<proteinExistence type="inferred from homology"/>
<dbReference type="EMBL" id="JBICBT010001050">
    <property type="protein sequence ID" value="KAL3086054.1"/>
    <property type="molecule type" value="Genomic_DNA"/>
</dbReference>
<protein>
    <recommendedName>
        <fullName evidence="9">Tetratricopeptide repeat protein 30</fullName>
    </recommendedName>
</protein>
<keyword evidence="7 9" id="KW-0966">Cell projection</keyword>
<dbReference type="PROSITE" id="PS50005">
    <property type="entry name" value="TPR"/>
    <property type="match status" value="1"/>
</dbReference>
<accession>A0ABD2J1V3</accession>
<name>A0ABD2J1V3_9BILA</name>
<keyword evidence="6 9" id="KW-0969">Cilium</keyword>
<sequence>MAFVPIKDGEFTSTIYAMIKENKFTECIRILQYELQRNPESRAALSLLGYCYHHLQDFIMAAECYEKLSELFPQHTDYRICHAQSLYNAYMFPEAVSSLALINEPKMECKVVKLDAAIKYREEDVQNARILVEQFDNDDPDMEVNLACLDYKEGNFEGALRRFTAAMAQQKVDESPASQNQLTYAIALCHYQMHNFPQALQMVGRKKTKESESILIIFSITEIINRTIKDHQELGVGMGSEVPFRSVGNTLLLHESAVVEACNLKFAIEYRMKNMEAAAEALSDLPARMEEELDPVTLHNQALLSVESNLADSFSKLQYLLGNNPFPPETFANLLLLYCKFEYFDLAADVLAENAHLTYKLLNQFQFDYLDALITQQSSESEAYAKFDALAMDRLNELRKKHQKLQELREEDNGRALQRAVDSVEETIDEFLPALMAQAKLLWDKAQWAQIEQLFRHSAEFCHANETWKLNLAHTLFMQEKYKEASDCYAPLVHASFDRLLDVSAVVLANLCACYIFTTNTEEAEEVMRRVEREENAQTTNRNLIRDIMPTEQSPPIGLWAFLSQKVVPMGGKQHNFRFGISRIVCALEPYEKKLGMDTWFYSKRCMASMLESIARCVVEISDNVLFDCLHFLESCELHGREIVTDVPMHGARPGELPRMISHEARLIRALLIKIMD</sequence>
<dbReference type="PANTHER" id="PTHR20931:SF0">
    <property type="entry name" value="TETRATRICOPEPTIDE REPEAT PROTEIN 30"/>
    <property type="match status" value="1"/>
</dbReference>